<feature type="non-terminal residue" evidence="2">
    <location>
        <position position="1"/>
    </location>
</feature>
<reference evidence="2" key="1">
    <citation type="submission" date="2020-04" db="EMBL/GenBank/DDBJ databases">
        <title>Deep metagenomics examines the oral microbiome during advanced dental caries in children, revealing novel taxa and co-occurrences with host molecules.</title>
        <authorList>
            <person name="Baker J.L."/>
            <person name="Morton J.T."/>
            <person name="Dinis M."/>
            <person name="Alvarez R."/>
            <person name="Tran N.C."/>
            <person name="Knight R."/>
            <person name="Edlund A."/>
        </authorList>
    </citation>
    <scope>NUCLEOTIDE SEQUENCE</scope>
    <source>
        <strain evidence="2">JCVI_48_bin.5</strain>
    </source>
</reference>
<evidence type="ECO:0000313" key="3">
    <source>
        <dbReference type="Proteomes" id="UP000780721"/>
    </source>
</evidence>
<dbReference type="InterPro" id="IPR045865">
    <property type="entry name" value="ACT-like_dom_sf"/>
</dbReference>
<evidence type="ECO:0000259" key="1">
    <source>
        <dbReference type="PROSITE" id="PS51671"/>
    </source>
</evidence>
<organism evidence="2 3">
    <name type="scientific">Oribacterium sinus</name>
    <dbReference type="NCBI Taxonomy" id="237576"/>
    <lineage>
        <taxon>Bacteria</taxon>
        <taxon>Bacillati</taxon>
        <taxon>Bacillota</taxon>
        <taxon>Clostridia</taxon>
        <taxon>Lachnospirales</taxon>
        <taxon>Lachnospiraceae</taxon>
        <taxon>Oribacterium</taxon>
    </lineage>
</organism>
<gene>
    <name evidence="2" type="ORF">HXM91_09775</name>
</gene>
<dbReference type="GO" id="GO:0005886">
    <property type="term" value="C:plasma membrane"/>
    <property type="evidence" value="ECO:0007669"/>
    <property type="project" value="TreeGrafter"/>
</dbReference>
<proteinExistence type="predicted"/>
<dbReference type="SUPFAM" id="SSF55021">
    <property type="entry name" value="ACT-like"/>
    <property type="match status" value="1"/>
</dbReference>
<sequence>IKESQVISKLLDSKQKAESKTVDDKTILQNIGEMTNKPEVIRRAKSGIVVKGIHDLAVRYAKCCNPVPGDEIVGFVTRGRGITIHCTDCINMMNLPEAERKRMIDAEWQRGPEQESYATELTIYANNRMGQIVDISKVLTDNKIDISSMNSRTAKNGKATINISFEIKSREELNDIIGKLKKIQGIIEIERAKG</sequence>
<dbReference type="Pfam" id="PF19296">
    <property type="entry name" value="RelA_AH_RIS"/>
    <property type="match status" value="1"/>
</dbReference>
<dbReference type="CDD" id="cd04876">
    <property type="entry name" value="ACT_RelA-SpoT"/>
    <property type="match status" value="1"/>
</dbReference>
<protein>
    <submittedName>
        <fullName evidence="2">Bifunctional (P)ppGpp synthetase/guanosine-3',5'-bis(Diphosphate) 3'-pyrophosphohydrolase</fullName>
    </submittedName>
</protein>
<feature type="domain" description="ACT" evidence="1">
    <location>
        <begin position="120"/>
        <end position="194"/>
    </location>
</feature>
<dbReference type="PANTHER" id="PTHR21262:SF31">
    <property type="entry name" value="GTP PYROPHOSPHOKINASE"/>
    <property type="match status" value="1"/>
</dbReference>
<dbReference type="Pfam" id="PF13291">
    <property type="entry name" value="ACT_4"/>
    <property type="match status" value="1"/>
</dbReference>
<accession>A0A930H1U0</accession>
<dbReference type="InterPro" id="IPR045600">
    <property type="entry name" value="RelA/SpoT_AH_RIS"/>
</dbReference>
<name>A0A930H1U0_9FIRM</name>
<dbReference type="AlphaFoldDB" id="A0A930H1U0"/>
<comment type="caution">
    <text evidence="2">The sequence shown here is derived from an EMBL/GenBank/DDBJ whole genome shotgun (WGS) entry which is preliminary data.</text>
</comment>
<dbReference type="PANTHER" id="PTHR21262">
    <property type="entry name" value="GUANOSINE-3',5'-BIS DIPHOSPHATE 3'-PYROPHOSPHOHYDROLASE"/>
    <property type="match status" value="1"/>
</dbReference>
<dbReference type="EMBL" id="JABZRB010000401">
    <property type="protein sequence ID" value="MBF1306110.1"/>
    <property type="molecule type" value="Genomic_DNA"/>
</dbReference>
<dbReference type="InterPro" id="IPR002912">
    <property type="entry name" value="ACT_dom"/>
</dbReference>
<dbReference type="Gene3D" id="3.30.70.260">
    <property type="match status" value="1"/>
</dbReference>
<evidence type="ECO:0000313" key="2">
    <source>
        <dbReference type="EMBL" id="MBF1306110.1"/>
    </source>
</evidence>
<dbReference type="Proteomes" id="UP000780721">
    <property type="component" value="Unassembled WGS sequence"/>
</dbReference>
<dbReference type="PROSITE" id="PS51671">
    <property type="entry name" value="ACT"/>
    <property type="match status" value="1"/>
</dbReference>